<dbReference type="Pfam" id="PF07690">
    <property type="entry name" value="MFS_1"/>
    <property type="match status" value="1"/>
</dbReference>
<dbReference type="CDD" id="cd17489">
    <property type="entry name" value="MFS_YfcJ_like"/>
    <property type="match status" value="1"/>
</dbReference>
<feature type="transmembrane region" description="Helical" evidence="5">
    <location>
        <begin position="209"/>
        <end position="232"/>
    </location>
</feature>
<feature type="transmembrane region" description="Helical" evidence="5">
    <location>
        <begin position="109"/>
        <end position="131"/>
    </location>
</feature>
<dbReference type="RefSeq" id="WP_050053243.1">
    <property type="nucleotide sequence ID" value="NZ_CAQI01000024.1"/>
</dbReference>
<keyword evidence="4 5" id="KW-0472">Membrane</keyword>
<evidence type="ECO:0000313" key="7">
    <source>
        <dbReference type="EMBL" id="CCQ44159.1"/>
    </source>
</evidence>
<dbReference type="InterPro" id="IPR036259">
    <property type="entry name" value="MFS_trans_sf"/>
</dbReference>
<evidence type="ECO:0000259" key="6">
    <source>
        <dbReference type="PROSITE" id="PS50850"/>
    </source>
</evidence>
<dbReference type="PANTHER" id="PTHR23531">
    <property type="entry name" value="QUINOLENE RESISTANCE PROTEIN NORA"/>
    <property type="match status" value="1"/>
</dbReference>
<keyword evidence="8" id="KW-1185">Reference proteome</keyword>
<keyword evidence="2 5" id="KW-0812">Transmembrane</keyword>
<dbReference type="InterPro" id="IPR011701">
    <property type="entry name" value="MFS"/>
</dbReference>
<evidence type="ECO:0000256" key="2">
    <source>
        <dbReference type="ARBA" id="ARBA00022692"/>
    </source>
</evidence>
<proteinExistence type="predicted"/>
<feature type="transmembrane region" description="Helical" evidence="5">
    <location>
        <begin position="339"/>
        <end position="361"/>
    </location>
</feature>
<dbReference type="PROSITE" id="PS00216">
    <property type="entry name" value="SUGAR_TRANSPORT_1"/>
    <property type="match status" value="1"/>
</dbReference>
<accession>A0A024GXD8</accession>
<dbReference type="Proteomes" id="UP000035722">
    <property type="component" value="Unassembled WGS sequence"/>
</dbReference>
<dbReference type="STRING" id="861266.ARTSIC4J27_82"/>
<feature type="transmembrane region" description="Helical" evidence="5">
    <location>
        <begin position="79"/>
        <end position="97"/>
    </location>
</feature>
<evidence type="ECO:0000256" key="5">
    <source>
        <dbReference type="SAM" id="Phobius"/>
    </source>
</evidence>
<comment type="subcellular location">
    <subcellularLocation>
        <location evidence="1">Cell membrane</location>
        <topology evidence="1">Multi-pass membrane protein</topology>
    </subcellularLocation>
</comment>
<dbReference type="InterPro" id="IPR020846">
    <property type="entry name" value="MFS_dom"/>
</dbReference>
<sequence>MAKGEPKLWSTGFVLASAVNFCITLVFYLLMTMMALFAVEQFNASQSAAGLTASCFVLGAVFARIFAGKFLDFVGRRRMLLIALVVFVIAGILYIPADNLMLLVVIRTVHGMTLGASSTVLAASIISLIPVLRRGEGLGYFGISATLANAIGPFLAVLLIDSVTYEAVFAVSSASAAVGLILALFLRLPEHQPTPEQAANKWRMRPIDMFEPAALAMGSVMFVAAIGFSGVLTFLNSFAQAENMVVAASAFFLVYATVTLISRLFVGRMQDRLGDNAAIYPALFSFAVGLGLLGISPDWFVVVLSAVFMGFGFGSLLPSAQAIAVTTSPRNRIGVATSTFFVVMETGFGVGPLVLGVLLPLTGFRGMFGVLAVVTFLAGVLYHFVHGFRNVKPAHPAN</sequence>
<feature type="transmembrane region" description="Helical" evidence="5">
    <location>
        <begin position="301"/>
        <end position="327"/>
    </location>
</feature>
<evidence type="ECO:0000256" key="1">
    <source>
        <dbReference type="ARBA" id="ARBA00004651"/>
    </source>
</evidence>
<dbReference type="SUPFAM" id="SSF103473">
    <property type="entry name" value="MFS general substrate transporter"/>
    <property type="match status" value="1"/>
</dbReference>
<dbReference type="InterPro" id="IPR052714">
    <property type="entry name" value="MFS_Exporter"/>
</dbReference>
<comment type="caution">
    <text evidence="7">The sequence shown here is derived from an EMBL/GenBank/DDBJ whole genome shotgun (WGS) entry which is preliminary data.</text>
</comment>
<dbReference type="PROSITE" id="PS50850">
    <property type="entry name" value="MFS"/>
    <property type="match status" value="1"/>
</dbReference>
<feature type="transmembrane region" description="Helical" evidence="5">
    <location>
        <begin position="244"/>
        <end position="266"/>
    </location>
</feature>
<organism evidence="7 8">
    <name type="scientific">Pseudarthrobacter siccitolerans</name>
    <dbReference type="NCBI Taxonomy" id="861266"/>
    <lineage>
        <taxon>Bacteria</taxon>
        <taxon>Bacillati</taxon>
        <taxon>Actinomycetota</taxon>
        <taxon>Actinomycetes</taxon>
        <taxon>Micrococcales</taxon>
        <taxon>Micrococcaceae</taxon>
        <taxon>Pseudarthrobacter</taxon>
    </lineage>
</organism>
<dbReference type="EMBL" id="CAQI01000024">
    <property type="protein sequence ID" value="CCQ44159.1"/>
    <property type="molecule type" value="Genomic_DNA"/>
</dbReference>
<dbReference type="Gene3D" id="1.20.1250.20">
    <property type="entry name" value="MFS general substrate transporter like domains"/>
    <property type="match status" value="1"/>
</dbReference>
<feature type="transmembrane region" description="Helical" evidence="5">
    <location>
        <begin position="138"/>
        <end position="160"/>
    </location>
</feature>
<dbReference type="InterPro" id="IPR005829">
    <property type="entry name" value="Sugar_transporter_CS"/>
</dbReference>
<evidence type="ECO:0000256" key="4">
    <source>
        <dbReference type="ARBA" id="ARBA00023136"/>
    </source>
</evidence>
<protein>
    <submittedName>
        <fullName evidence="7">Major Facilitator Superfamily protein</fullName>
    </submittedName>
</protein>
<feature type="transmembrane region" description="Helical" evidence="5">
    <location>
        <begin position="166"/>
        <end position="188"/>
    </location>
</feature>
<gene>
    <name evidence="7" type="ORF">ARTSIC4J27_82</name>
</gene>
<feature type="domain" description="Major facilitator superfamily (MFS) profile" evidence="6">
    <location>
        <begin position="12"/>
        <end position="390"/>
    </location>
</feature>
<dbReference type="AlphaFoldDB" id="A0A024GXD8"/>
<evidence type="ECO:0000256" key="3">
    <source>
        <dbReference type="ARBA" id="ARBA00022989"/>
    </source>
</evidence>
<feature type="transmembrane region" description="Helical" evidence="5">
    <location>
        <begin position="278"/>
        <end position="295"/>
    </location>
</feature>
<reference evidence="8" key="1">
    <citation type="journal article" date="2014" name="Genome Announc.">
        <title>Genome Sequence of Arthrobacter siccitolerans 4J27, a Xeroprotectant-Producing Desiccation-Tolerant Microorganism.</title>
        <authorList>
            <person name="Manzanera M."/>
            <person name="Santa-Cruz-Calvo L."/>
            <person name="Vilchez J.I."/>
            <person name="Garcia-Fontana C."/>
            <person name="Silva-Castro G.A."/>
            <person name="Calvo C."/>
            <person name="Gonzalez-Lopez J."/>
        </authorList>
    </citation>
    <scope>NUCLEOTIDE SEQUENCE [LARGE SCALE GENOMIC DNA]</scope>
    <source>
        <strain evidence="8">4J27</strain>
    </source>
</reference>
<name>A0A024GXD8_9MICC</name>
<evidence type="ECO:0000313" key="8">
    <source>
        <dbReference type="Proteomes" id="UP000035722"/>
    </source>
</evidence>
<feature type="transmembrane region" description="Helical" evidence="5">
    <location>
        <begin position="12"/>
        <end position="36"/>
    </location>
</feature>
<feature type="transmembrane region" description="Helical" evidence="5">
    <location>
        <begin position="367"/>
        <end position="385"/>
    </location>
</feature>
<feature type="transmembrane region" description="Helical" evidence="5">
    <location>
        <begin position="48"/>
        <end position="67"/>
    </location>
</feature>
<dbReference type="GO" id="GO:0005886">
    <property type="term" value="C:plasma membrane"/>
    <property type="evidence" value="ECO:0007669"/>
    <property type="project" value="UniProtKB-SubCell"/>
</dbReference>
<keyword evidence="3 5" id="KW-1133">Transmembrane helix</keyword>
<dbReference type="GO" id="GO:0022857">
    <property type="term" value="F:transmembrane transporter activity"/>
    <property type="evidence" value="ECO:0007669"/>
    <property type="project" value="InterPro"/>
</dbReference>
<dbReference type="PANTHER" id="PTHR23531:SF2">
    <property type="entry name" value="PERMEASE"/>
    <property type="match status" value="1"/>
</dbReference>